<dbReference type="Pfam" id="PF00560">
    <property type="entry name" value="LRR_1"/>
    <property type="match status" value="1"/>
</dbReference>
<keyword evidence="1" id="KW-0433">Leucine-rich repeat</keyword>
<evidence type="ECO:0000313" key="3">
    <source>
        <dbReference type="EMBL" id="KAF2894938.1"/>
    </source>
</evidence>
<dbReference type="AlphaFoldDB" id="A0A8K0CWB7"/>
<evidence type="ECO:0000256" key="2">
    <source>
        <dbReference type="ARBA" id="ARBA00022737"/>
    </source>
</evidence>
<organism evidence="3 4">
    <name type="scientific">Ignelater luminosus</name>
    <name type="common">Cucubano</name>
    <name type="synonym">Pyrophorus luminosus</name>
    <dbReference type="NCBI Taxonomy" id="2038154"/>
    <lineage>
        <taxon>Eukaryota</taxon>
        <taxon>Metazoa</taxon>
        <taxon>Ecdysozoa</taxon>
        <taxon>Arthropoda</taxon>
        <taxon>Hexapoda</taxon>
        <taxon>Insecta</taxon>
        <taxon>Pterygota</taxon>
        <taxon>Neoptera</taxon>
        <taxon>Endopterygota</taxon>
        <taxon>Coleoptera</taxon>
        <taxon>Polyphaga</taxon>
        <taxon>Elateriformia</taxon>
        <taxon>Elateroidea</taxon>
        <taxon>Elateridae</taxon>
        <taxon>Agrypninae</taxon>
        <taxon>Pyrophorini</taxon>
        <taxon>Ignelater</taxon>
    </lineage>
</organism>
<dbReference type="EMBL" id="VTPC01006410">
    <property type="protein sequence ID" value="KAF2894938.1"/>
    <property type="molecule type" value="Genomic_DNA"/>
</dbReference>
<dbReference type="PANTHER" id="PTHR24366:SF96">
    <property type="entry name" value="LEUCINE RICH REPEAT CONTAINING 53"/>
    <property type="match status" value="1"/>
</dbReference>
<keyword evidence="4" id="KW-1185">Reference proteome</keyword>
<dbReference type="Gene3D" id="3.80.10.10">
    <property type="entry name" value="Ribonuclease Inhibitor"/>
    <property type="match status" value="1"/>
</dbReference>
<dbReference type="Proteomes" id="UP000801492">
    <property type="component" value="Unassembled WGS sequence"/>
</dbReference>
<dbReference type="Pfam" id="PF13855">
    <property type="entry name" value="LRR_8"/>
    <property type="match status" value="1"/>
</dbReference>
<evidence type="ECO:0000256" key="1">
    <source>
        <dbReference type="ARBA" id="ARBA00022614"/>
    </source>
</evidence>
<name>A0A8K0CWB7_IGNLU</name>
<keyword evidence="2" id="KW-0677">Repeat</keyword>
<reference evidence="3" key="1">
    <citation type="submission" date="2019-08" db="EMBL/GenBank/DDBJ databases">
        <title>The genome of the North American firefly Photinus pyralis.</title>
        <authorList>
            <consortium name="Photinus pyralis genome working group"/>
            <person name="Fallon T.R."/>
            <person name="Sander Lower S.E."/>
            <person name="Weng J.-K."/>
        </authorList>
    </citation>
    <scope>NUCLEOTIDE SEQUENCE</scope>
    <source>
        <strain evidence="3">TRF0915ILg1</strain>
        <tissue evidence="3">Whole body</tissue>
    </source>
</reference>
<dbReference type="PANTHER" id="PTHR24366">
    <property type="entry name" value="IG(IMMUNOGLOBULIN) AND LRR(LEUCINE RICH REPEAT) DOMAINS"/>
    <property type="match status" value="1"/>
</dbReference>
<dbReference type="InterPro" id="IPR003591">
    <property type="entry name" value="Leu-rich_rpt_typical-subtyp"/>
</dbReference>
<sequence length="332" mass="37704">MTQETSFIQESVTTALGPIVNNTKFDFQKWQDKASARRIGSDSISGNNMFKIFEGFSAEFDLISDLSPLNDEKLLEGLSDVLEKMHWHWHVLSSCLMLIWLCTSSAVCPSDCSCGLDVKGRRTISCLQGGMIDSLPVADMDLGMEVLDTSAPQNNWNSLTIGPVFQKFKMLEEIRIRRSNIVQIGMHTFWGVPTLKVLDLTFNNISVVFDHNFRGLVNLVELRLDDNLIERLPSGVFKHLTELRILTLERNRLEELVPRIFLKLGKLQVLKLSGNKLVELIPEVFKDVLLSIAVAPNFKNDFWHFSALNRVSVRDIKAENTLTPEQHDAMER</sequence>
<dbReference type="SUPFAM" id="SSF52058">
    <property type="entry name" value="L domain-like"/>
    <property type="match status" value="1"/>
</dbReference>
<protein>
    <submittedName>
        <fullName evidence="3">Uncharacterized protein</fullName>
    </submittedName>
</protein>
<accession>A0A8K0CWB7</accession>
<dbReference type="OrthoDB" id="9229163at2759"/>
<dbReference type="InterPro" id="IPR001611">
    <property type="entry name" value="Leu-rich_rpt"/>
</dbReference>
<dbReference type="InterPro" id="IPR032675">
    <property type="entry name" value="LRR_dom_sf"/>
</dbReference>
<evidence type="ECO:0000313" key="4">
    <source>
        <dbReference type="Proteomes" id="UP000801492"/>
    </source>
</evidence>
<gene>
    <name evidence="3" type="ORF">ILUMI_11234</name>
</gene>
<proteinExistence type="predicted"/>
<dbReference type="SMART" id="SM00369">
    <property type="entry name" value="LRR_TYP"/>
    <property type="match status" value="4"/>
</dbReference>
<comment type="caution">
    <text evidence="3">The sequence shown here is derived from an EMBL/GenBank/DDBJ whole genome shotgun (WGS) entry which is preliminary data.</text>
</comment>